<dbReference type="PANTHER" id="PTHR31541">
    <property type="entry name" value="B3 DOMAIN PLANT PROTEIN-RELATED"/>
    <property type="match status" value="1"/>
</dbReference>
<feature type="compositionally biased region" description="Basic and acidic residues" evidence="6">
    <location>
        <begin position="26"/>
        <end position="47"/>
    </location>
</feature>
<evidence type="ECO:0000256" key="3">
    <source>
        <dbReference type="ARBA" id="ARBA00023125"/>
    </source>
</evidence>
<keyword evidence="5" id="KW-0539">Nucleus</keyword>
<keyword evidence="2" id="KW-0805">Transcription regulation</keyword>
<keyword evidence="4" id="KW-0804">Transcription</keyword>
<evidence type="ECO:0000256" key="6">
    <source>
        <dbReference type="SAM" id="MobiDB-lite"/>
    </source>
</evidence>
<comment type="caution">
    <text evidence="7">The sequence shown here is derived from an EMBL/GenBank/DDBJ whole genome shotgun (WGS) entry which is preliminary data.</text>
</comment>
<reference evidence="7" key="1">
    <citation type="submission" date="2023-07" db="EMBL/GenBank/DDBJ databases">
        <title>draft genome sequence of fig (Ficus carica).</title>
        <authorList>
            <person name="Takahashi T."/>
            <person name="Nishimura K."/>
        </authorList>
    </citation>
    <scope>NUCLEOTIDE SEQUENCE</scope>
</reference>
<dbReference type="Pfam" id="PF03754">
    <property type="entry name" value="At2g31720-like"/>
    <property type="match status" value="1"/>
</dbReference>
<keyword evidence="3" id="KW-0238">DNA-binding</keyword>
<evidence type="ECO:0000256" key="2">
    <source>
        <dbReference type="ARBA" id="ARBA00023015"/>
    </source>
</evidence>
<protein>
    <recommendedName>
        <fullName evidence="9">TF-B3 domain-containing protein</fullName>
    </recommendedName>
</protein>
<dbReference type="EMBL" id="BTGU01000019">
    <property type="protein sequence ID" value="GMN45016.1"/>
    <property type="molecule type" value="Genomic_DNA"/>
</dbReference>
<dbReference type="PANTHER" id="PTHR31541:SF25">
    <property type="entry name" value="GAMMA-GLIADIN B"/>
    <property type="match status" value="1"/>
</dbReference>
<accession>A0AA88AJ76</accession>
<organism evidence="7 8">
    <name type="scientific">Ficus carica</name>
    <name type="common">Common fig</name>
    <dbReference type="NCBI Taxonomy" id="3494"/>
    <lineage>
        <taxon>Eukaryota</taxon>
        <taxon>Viridiplantae</taxon>
        <taxon>Streptophyta</taxon>
        <taxon>Embryophyta</taxon>
        <taxon>Tracheophyta</taxon>
        <taxon>Spermatophyta</taxon>
        <taxon>Magnoliopsida</taxon>
        <taxon>eudicotyledons</taxon>
        <taxon>Gunneridae</taxon>
        <taxon>Pentapetalae</taxon>
        <taxon>rosids</taxon>
        <taxon>fabids</taxon>
        <taxon>Rosales</taxon>
        <taxon>Moraceae</taxon>
        <taxon>Ficeae</taxon>
        <taxon>Ficus</taxon>
    </lineage>
</organism>
<dbReference type="InterPro" id="IPR015300">
    <property type="entry name" value="DNA-bd_pseudobarrel_sf"/>
</dbReference>
<evidence type="ECO:0000256" key="4">
    <source>
        <dbReference type="ARBA" id="ARBA00023163"/>
    </source>
</evidence>
<dbReference type="AlphaFoldDB" id="A0AA88AJ76"/>
<evidence type="ECO:0008006" key="9">
    <source>
        <dbReference type="Google" id="ProtNLM"/>
    </source>
</evidence>
<proteinExistence type="predicted"/>
<feature type="compositionally biased region" description="Basic and acidic residues" evidence="6">
    <location>
        <begin position="1"/>
        <end position="16"/>
    </location>
</feature>
<sequence length="249" mass="28665">MTQDHSPDHDVKRAIKTEYITSKKNTTPDHKNHNNGDNNLKNHDHVKQLSKHPRCPDKEDHHRCKEKRQWKKAAMDQGPDTPPGMPRWLRDVVEEKGGHGERFLSKKGLTTSDVLVGGQNRISMPVRQLRSPDDFLTEEELRNVLRRKDDDEKHFKGLNVTFVEPYSRTSMLSLRKWDYDSSSSYVFASKELKDFIERNGLKAGDIIQIWFFRCNDGSPCFALVNLTIETASSSTNSSSMLSLQIKKIT</sequence>
<keyword evidence="8" id="KW-1185">Reference proteome</keyword>
<dbReference type="GO" id="GO:0005634">
    <property type="term" value="C:nucleus"/>
    <property type="evidence" value="ECO:0007669"/>
    <property type="project" value="UniProtKB-SubCell"/>
</dbReference>
<comment type="subcellular location">
    <subcellularLocation>
        <location evidence="1">Nucleus</location>
    </subcellularLocation>
</comment>
<name>A0AA88AJ76_FICCA</name>
<feature type="region of interest" description="Disordered" evidence="6">
    <location>
        <begin position="1"/>
        <end position="87"/>
    </location>
</feature>
<evidence type="ECO:0000313" key="8">
    <source>
        <dbReference type="Proteomes" id="UP001187192"/>
    </source>
</evidence>
<feature type="compositionally biased region" description="Basic and acidic residues" evidence="6">
    <location>
        <begin position="54"/>
        <end position="63"/>
    </location>
</feature>
<dbReference type="SUPFAM" id="SSF101936">
    <property type="entry name" value="DNA-binding pseudobarrel domain"/>
    <property type="match status" value="1"/>
</dbReference>
<dbReference type="Proteomes" id="UP001187192">
    <property type="component" value="Unassembled WGS sequence"/>
</dbReference>
<evidence type="ECO:0000256" key="1">
    <source>
        <dbReference type="ARBA" id="ARBA00004123"/>
    </source>
</evidence>
<dbReference type="Gene3D" id="2.40.330.10">
    <property type="entry name" value="DNA-binding pseudobarrel domain"/>
    <property type="match status" value="1"/>
</dbReference>
<dbReference type="Gramene" id="FCD_00030344-RA">
    <property type="protein sequence ID" value="FCD_00030344-RA:cds"/>
    <property type="gene ID" value="FCD_00030344"/>
</dbReference>
<evidence type="ECO:0000313" key="7">
    <source>
        <dbReference type="EMBL" id="GMN45016.1"/>
    </source>
</evidence>
<dbReference type="InterPro" id="IPR005508">
    <property type="entry name" value="At2g31720-like"/>
</dbReference>
<evidence type="ECO:0000256" key="5">
    <source>
        <dbReference type="ARBA" id="ARBA00023242"/>
    </source>
</evidence>
<dbReference type="GO" id="GO:0003677">
    <property type="term" value="F:DNA binding"/>
    <property type="evidence" value="ECO:0007669"/>
    <property type="project" value="UniProtKB-KW"/>
</dbReference>
<gene>
    <name evidence="7" type="ORF">TIFTF001_014216</name>
</gene>